<feature type="transmembrane region" description="Helical" evidence="1">
    <location>
        <begin position="12"/>
        <end position="35"/>
    </location>
</feature>
<proteinExistence type="predicted"/>
<comment type="caution">
    <text evidence="2">The sequence shown here is derived from an EMBL/GenBank/DDBJ whole genome shotgun (WGS) entry which is preliminary data.</text>
</comment>
<dbReference type="RefSeq" id="WP_191814979.1">
    <property type="nucleotide sequence ID" value="NZ_JACSQT010000006.1"/>
</dbReference>
<evidence type="ECO:0000256" key="1">
    <source>
        <dbReference type="SAM" id="Phobius"/>
    </source>
</evidence>
<keyword evidence="1" id="KW-1133">Transmembrane helix</keyword>
<evidence type="ECO:0000313" key="2">
    <source>
        <dbReference type="EMBL" id="MBD7938120.1"/>
    </source>
</evidence>
<dbReference type="EMBL" id="JACSQT010000006">
    <property type="protein sequence ID" value="MBD7938120.1"/>
    <property type="molecule type" value="Genomic_DNA"/>
</dbReference>
<reference evidence="2 3" key="1">
    <citation type="submission" date="2020-08" db="EMBL/GenBank/DDBJ databases">
        <title>A Genomic Blueprint of the Chicken Gut Microbiome.</title>
        <authorList>
            <person name="Gilroy R."/>
            <person name="Ravi A."/>
            <person name="Getino M."/>
            <person name="Pursley I."/>
            <person name="Horton D.L."/>
            <person name="Alikhan N.-F."/>
            <person name="Baker D."/>
            <person name="Gharbi K."/>
            <person name="Hall N."/>
            <person name="Watson M."/>
            <person name="Adriaenssens E.M."/>
            <person name="Foster-Nyarko E."/>
            <person name="Jarju S."/>
            <person name="Secka A."/>
            <person name="Antonio M."/>
            <person name="Oren A."/>
            <person name="Chaudhuri R."/>
            <person name="La Ragione R.M."/>
            <person name="Hildebrand F."/>
            <person name="Pallen M.J."/>
        </authorList>
    </citation>
    <scope>NUCLEOTIDE SEQUENCE [LARGE SCALE GENOMIC DNA]</scope>
    <source>
        <strain evidence="2 3">Sa5YUA1</strain>
    </source>
</reference>
<name>A0ABR8QRG8_9BACI</name>
<dbReference type="Proteomes" id="UP000657931">
    <property type="component" value="Unassembled WGS sequence"/>
</dbReference>
<evidence type="ECO:0000313" key="3">
    <source>
        <dbReference type="Proteomes" id="UP000657931"/>
    </source>
</evidence>
<sequence>MMKIINGKLKTLLGFFIGSMAVSIIFNIIQISLISEVKGKLSTVMDEQSN</sequence>
<keyword evidence="1" id="KW-0812">Transmembrane</keyword>
<protein>
    <recommendedName>
        <fullName evidence="4">Methyl-accepting chemotaxis protein</fullName>
    </recommendedName>
</protein>
<keyword evidence="1" id="KW-0472">Membrane</keyword>
<organism evidence="2 3">
    <name type="scientific">Cytobacillus stercorigallinarum</name>
    <dbReference type="NCBI Taxonomy" id="2762240"/>
    <lineage>
        <taxon>Bacteria</taxon>
        <taxon>Bacillati</taxon>
        <taxon>Bacillota</taxon>
        <taxon>Bacilli</taxon>
        <taxon>Bacillales</taxon>
        <taxon>Bacillaceae</taxon>
        <taxon>Cytobacillus</taxon>
    </lineage>
</organism>
<accession>A0ABR8QRG8</accession>
<evidence type="ECO:0008006" key="4">
    <source>
        <dbReference type="Google" id="ProtNLM"/>
    </source>
</evidence>
<gene>
    <name evidence="2" type="ORF">H9655_13895</name>
</gene>
<keyword evidence="3" id="KW-1185">Reference proteome</keyword>